<dbReference type="Pfam" id="PF07586">
    <property type="entry name" value="HXXSHH"/>
    <property type="match status" value="1"/>
</dbReference>
<name>A0A4U1IZ59_9BACT</name>
<proteinExistence type="predicted"/>
<comment type="caution">
    <text evidence="1">The sequence shown here is derived from an EMBL/GenBank/DDBJ whole genome shotgun (WGS) entry which is preliminary data.</text>
</comment>
<dbReference type="OrthoDB" id="5480347at2"/>
<sequence length="520" mass="57033">MNTARKLEMDMVKKLNRRMWLRGAAGFTLAIPFLPSLFGKDEAFAAGGPKRFVALATQHGGVWQPRMYPNDATLTQSMMYAGHEVRRGALALEAANGLASLSPVLAGDSSKLTSALVQKMNVLRGLDVTFYLAHHRGGHLGNYADNDGNGADGQAIWEKKKQTLDQILAWSSKFYPDLGSIRERSVVIGSGGMSHGWSNPGNQTGTIQAVAPENDSLALFNKIFVPPQDPTETRPPIVDRVLADYKRLRDGSRRLSSKDKQRLDDHMDRVNELDRKLNVSASCGDIQTPSSSSIDEWGSSFSVDPEAQKRFWQLMNDVIVAAFACDTCRVVTMNIGDHFSNYVGDWHQDVAHQANVSAERHELNFAGHRRFFEDVYLDLVSKLDALQDASGGSVLDHSLVQWTQESGCVTHDPIEMAVVTAGSADGFFSTGTYCDYRNLGKPASKADGNNLVDSHVGLVYNQWLGTVLQSMGLAPSDYESDGYGGYGLVQLSTESWYGGYNKYTNAELGVMSEILPFLKA</sequence>
<reference evidence="1 2" key="1">
    <citation type="submission" date="2019-04" db="EMBL/GenBank/DDBJ databases">
        <authorList>
            <person name="Li Y."/>
            <person name="Wang J."/>
        </authorList>
    </citation>
    <scope>NUCLEOTIDE SEQUENCE [LARGE SCALE GENOMIC DNA]</scope>
    <source>
        <strain evidence="1 2">DSM 14668</strain>
    </source>
</reference>
<dbReference type="Proteomes" id="UP000309215">
    <property type="component" value="Unassembled WGS sequence"/>
</dbReference>
<accession>A0A4U1IZ59</accession>
<dbReference type="AlphaFoldDB" id="A0A4U1IZ59"/>
<keyword evidence="2" id="KW-1185">Reference proteome</keyword>
<dbReference type="EMBL" id="SSMQ01000051">
    <property type="protein sequence ID" value="TKC99991.1"/>
    <property type="molecule type" value="Genomic_DNA"/>
</dbReference>
<organism evidence="1 2">
    <name type="scientific">Polyangium fumosum</name>
    <dbReference type="NCBI Taxonomy" id="889272"/>
    <lineage>
        <taxon>Bacteria</taxon>
        <taxon>Pseudomonadati</taxon>
        <taxon>Myxococcota</taxon>
        <taxon>Polyangia</taxon>
        <taxon>Polyangiales</taxon>
        <taxon>Polyangiaceae</taxon>
        <taxon>Polyangium</taxon>
    </lineage>
</organism>
<evidence type="ECO:0000313" key="1">
    <source>
        <dbReference type="EMBL" id="TKC99991.1"/>
    </source>
</evidence>
<protein>
    <submittedName>
        <fullName evidence="1">DUF1552 domain-containing protein</fullName>
    </submittedName>
</protein>
<gene>
    <name evidence="1" type="ORF">E8A74_36025</name>
</gene>
<dbReference type="PROSITE" id="PS51318">
    <property type="entry name" value="TAT"/>
    <property type="match status" value="1"/>
</dbReference>
<dbReference type="InterPro" id="IPR006311">
    <property type="entry name" value="TAT_signal"/>
</dbReference>
<evidence type="ECO:0000313" key="2">
    <source>
        <dbReference type="Proteomes" id="UP000309215"/>
    </source>
</evidence>
<dbReference type="InterPro" id="IPR011447">
    <property type="entry name" value="DUF1552"/>
</dbReference>